<feature type="region of interest" description="Disordered" evidence="8">
    <location>
        <begin position="225"/>
        <end position="245"/>
    </location>
</feature>
<feature type="region of interest" description="Disordered" evidence="8">
    <location>
        <begin position="1242"/>
        <end position="1271"/>
    </location>
</feature>
<keyword evidence="12" id="KW-1185">Reference proteome</keyword>
<feature type="compositionally biased region" description="Acidic residues" evidence="8">
    <location>
        <begin position="22"/>
        <end position="31"/>
    </location>
</feature>
<dbReference type="Gene3D" id="3.30.420.40">
    <property type="match status" value="2"/>
</dbReference>
<dbReference type="Pfam" id="PF00814">
    <property type="entry name" value="TsaD"/>
    <property type="match status" value="2"/>
</dbReference>
<feature type="compositionally biased region" description="Low complexity" evidence="8">
    <location>
        <begin position="1350"/>
        <end position="1371"/>
    </location>
</feature>
<organism evidence="11 12">
    <name type="scientific">Dichotomopilus funicola</name>
    <dbReference type="NCBI Taxonomy" id="1934379"/>
    <lineage>
        <taxon>Eukaryota</taxon>
        <taxon>Fungi</taxon>
        <taxon>Dikarya</taxon>
        <taxon>Ascomycota</taxon>
        <taxon>Pezizomycotina</taxon>
        <taxon>Sordariomycetes</taxon>
        <taxon>Sordariomycetidae</taxon>
        <taxon>Sordariales</taxon>
        <taxon>Chaetomiaceae</taxon>
        <taxon>Dichotomopilus</taxon>
    </lineage>
</organism>
<dbReference type="InterPro" id="IPR017860">
    <property type="entry name" value="Peptidase_M22_CS"/>
</dbReference>
<evidence type="ECO:0000256" key="6">
    <source>
        <dbReference type="ARBA" id="ARBA00048117"/>
    </source>
</evidence>
<feature type="transmembrane region" description="Helical" evidence="9">
    <location>
        <begin position="608"/>
        <end position="630"/>
    </location>
</feature>
<feature type="compositionally biased region" description="Low complexity" evidence="8">
    <location>
        <begin position="966"/>
        <end position="981"/>
    </location>
</feature>
<dbReference type="InterPro" id="IPR000905">
    <property type="entry name" value="Gcp-like_dom"/>
</dbReference>
<keyword evidence="9" id="KW-0812">Transmembrane</keyword>
<dbReference type="PRINTS" id="PR00789">
    <property type="entry name" value="OSIALOPTASE"/>
</dbReference>
<evidence type="ECO:0000256" key="7">
    <source>
        <dbReference type="HAMAP-Rule" id="MF_03179"/>
    </source>
</evidence>
<keyword evidence="5 7" id="KW-0012">Acyltransferase</keyword>
<dbReference type="InterPro" id="IPR022450">
    <property type="entry name" value="TsaD"/>
</dbReference>
<feature type="compositionally biased region" description="Basic residues" evidence="8">
    <location>
        <begin position="1260"/>
        <end position="1269"/>
    </location>
</feature>
<dbReference type="EC" id="2.3.1.234" evidence="1"/>
<feature type="compositionally biased region" description="Polar residues" evidence="8">
    <location>
        <begin position="381"/>
        <end position="392"/>
    </location>
</feature>
<dbReference type="PANTHER" id="PTHR11735">
    <property type="entry name" value="TRNA N6-ADENOSINE THREONYLCARBAMOYLTRANSFERASE"/>
    <property type="match status" value="1"/>
</dbReference>
<feature type="region of interest" description="Disordered" evidence="8">
    <location>
        <begin position="1345"/>
        <end position="1379"/>
    </location>
</feature>
<dbReference type="SUPFAM" id="SSF53067">
    <property type="entry name" value="Actin-like ATPase domain"/>
    <property type="match status" value="2"/>
</dbReference>
<keyword evidence="2 7" id="KW-0808">Transferase</keyword>
<feature type="compositionally biased region" description="Basic and acidic residues" evidence="8">
    <location>
        <begin position="281"/>
        <end position="290"/>
    </location>
</feature>
<comment type="similarity">
    <text evidence="7">Belongs to the KAE1 / TsaD family.</text>
</comment>
<name>A0AAN6V490_9PEZI</name>
<evidence type="ECO:0000313" key="11">
    <source>
        <dbReference type="EMBL" id="KAK4143251.1"/>
    </source>
</evidence>
<reference evidence="11" key="2">
    <citation type="submission" date="2023-05" db="EMBL/GenBank/DDBJ databases">
        <authorList>
            <consortium name="Lawrence Berkeley National Laboratory"/>
            <person name="Steindorff A."/>
            <person name="Hensen N."/>
            <person name="Bonometti L."/>
            <person name="Westerberg I."/>
            <person name="Brannstrom I.O."/>
            <person name="Guillou S."/>
            <person name="Cros-Aarteil S."/>
            <person name="Calhoun S."/>
            <person name="Haridas S."/>
            <person name="Kuo A."/>
            <person name="Mondo S."/>
            <person name="Pangilinan J."/>
            <person name="Riley R."/>
            <person name="Labutti K."/>
            <person name="Andreopoulos B."/>
            <person name="Lipzen A."/>
            <person name="Chen C."/>
            <person name="Yanf M."/>
            <person name="Daum C."/>
            <person name="Ng V."/>
            <person name="Clum A."/>
            <person name="Ohm R."/>
            <person name="Martin F."/>
            <person name="Silar P."/>
            <person name="Natvig D."/>
            <person name="Lalanne C."/>
            <person name="Gautier V."/>
            <person name="Ament-Velasquez S.L."/>
            <person name="Kruys A."/>
            <person name="Hutchinson M.I."/>
            <person name="Powell A.J."/>
            <person name="Barry K."/>
            <person name="Miller A.N."/>
            <person name="Grigoriev I.V."/>
            <person name="Debuchy R."/>
            <person name="Gladieux P."/>
            <person name="Thoren M.H."/>
            <person name="Johannesson H."/>
        </authorList>
    </citation>
    <scope>NUCLEOTIDE SEQUENCE</scope>
    <source>
        <strain evidence="11">CBS 141.50</strain>
    </source>
</reference>
<proteinExistence type="inferred from homology"/>
<feature type="compositionally biased region" description="Basic and acidic residues" evidence="8">
    <location>
        <begin position="720"/>
        <end position="731"/>
    </location>
</feature>
<dbReference type="GO" id="GO:0061711">
    <property type="term" value="F:tRNA N(6)-L-threonylcarbamoyladenine synthase activity"/>
    <property type="evidence" value="ECO:0007669"/>
    <property type="project" value="UniProtKB-EC"/>
</dbReference>
<accession>A0AAN6V490</accession>
<feature type="compositionally biased region" description="Polar residues" evidence="8">
    <location>
        <begin position="265"/>
        <end position="280"/>
    </location>
</feature>
<feature type="domain" description="Gcp-like" evidence="10">
    <location>
        <begin position="1415"/>
        <end position="1541"/>
    </location>
</feature>
<keyword evidence="4 7" id="KW-0479">Metal-binding</keyword>
<feature type="region of interest" description="Disordered" evidence="8">
    <location>
        <begin position="1567"/>
        <end position="1592"/>
    </location>
</feature>
<feature type="region of interest" description="Disordered" evidence="8">
    <location>
        <begin position="419"/>
        <end position="477"/>
    </location>
</feature>
<dbReference type="InterPro" id="IPR043129">
    <property type="entry name" value="ATPase_NBD"/>
</dbReference>
<dbReference type="GeneID" id="87820557"/>
<reference evidence="11" key="1">
    <citation type="journal article" date="2023" name="Mol. Phylogenet. Evol.">
        <title>Genome-scale phylogeny and comparative genomics of the fungal order Sordariales.</title>
        <authorList>
            <person name="Hensen N."/>
            <person name="Bonometti L."/>
            <person name="Westerberg I."/>
            <person name="Brannstrom I.O."/>
            <person name="Guillou S."/>
            <person name="Cros-Aarteil S."/>
            <person name="Calhoun S."/>
            <person name="Haridas S."/>
            <person name="Kuo A."/>
            <person name="Mondo S."/>
            <person name="Pangilinan J."/>
            <person name="Riley R."/>
            <person name="LaButti K."/>
            <person name="Andreopoulos B."/>
            <person name="Lipzen A."/>
            <person name="Chen C."/>
            <person name="Yan M."/>
            <person name="Daum C."/>
            <person name="Ng V."/>
            <person name="Clum A."/>
            <person name="Steindorff A."/>
            <person name="Ohm R.A."/>
            <person name="Martin F."/>
            <person name="Silar P."/>
            <person name="Natvig D.O."/>
            <person name="Lalanne C."/>
            <person name="Gautier V."/>
            <person name="Ament-Velasquez S.L."/>
            <person name="Kruys A."/>
            <person name="Hutchinson M.I."/>
            <person name="Powell A.J."/>
            <person name="Barry K."/>
            <person name="Miller A.N."/>
            <person name="Grigoriev I.V."/>
            <person name="Debuchy R."/>
            <person name="Gladieux P."/>
            <person name="Hiltunen Thoren M."/>
            <person name="Johannesson H."/>
        </authorList>
    </citation>
    <scope>NUCLEOTIDE SEQUENCE</scope>
    <source>
        <strain evidence="11">CBS 141.50</strain>
    </source>
</reference>
<feature type="domain" description="Gcp-like" evidence="10">
    <location>
        <begin position="1186"/>
        <end position="1238"/>
    </location>
</feature>
<dbReference type="GO" id="GO:0005739">
    <property type="term" value="C:mitochondrion"/>
    <property type="evidence" value="ECO:0007669"/>
    <property type="project" value="UniProtKB-SubCell"/>
</dbReference>
<comment type="subcellular location">
    <subcellularLocation>
        <location evidence="7">Mitochondrion</location>
    </subcellularLocation>
</comment>
<evidence type="ECO:0000256" key="8">
    <source>
        <dbReference type="SAM" id="MobiDB-lite"/>
    </source>
</evidence>
<evidence type="ECO:0000256" key="2">
    <source>
        <dbReference type="ARBA" id="ARBA00022679"/>
    </source>
</evidence>
<comment type="caution">
    <text evidence="11">The sequence shown here is derived from an EMBL/GenBank/DDBJ whole genome shotgun (WGS) entry which is preliminary data.</text>
</comment>
<dbReference type="PROSITE" id="PS01016">
    <property type="entry name" value="GLYCOPROTEASE"/>
    <property type="match status" value="1"/>
</dbReference>
<keyword evidence="9" id="KW-1133">Transmembrane helix</keyword>
<dbReference type="GO" id="GO:0072670">
    <property type="term" value="P:mitochondrial tRNA threonylcarbamoyladenosine modification"/>
    <property type="evidence" value="ECO:0007669"/>
    <property type="project" value="TreeGrafter"/>
</dbReference>
<keyword evidence="3 7" id="KW-0819">tRNA processing</keyword>
<keyword evidence="7" id="KW-0496">Mitochondrion</keyword>
<feature type="compositionally biased region" description="Basic and acidic residues" evidence="8">
    <location>
        <begin position="1578"/>
        <end position="1588"/>
    </location>
</feature>
<feature type="compositionally biased region" description="Basic and acidic residues" evidence="8">
    <location>
        <begin position="364"/>
        <end position="380"/>
    </location>
</feature>
<dbReference type="PANTHER" id="PTHR11735:SF6">
    <property type="entry name" value="TRNA N6-ADENOSINE THREONYLCARBAMOYLTRANSFERASE, MITOCHONDRIAL"/>
    <property type="match status" value="1"/>
</dbReference>
<feature type="region of interest" description="Disordered" evidence="8">
    <location>
        <begin position="715"/>
        <end position="749"/>
    </location>
</feature>
<keyword evidence="9" id="KW-0472">Membrane</keyword>
<feature type="region of interest" description="Disordered" evidence="8">
    <location>
        <begin position="965"/>
        <end position="988"/>
    </location>
</feature>
<dbReference type="Proteomes" id="UP001302676">
    <property type="component" value="Unassembled WGS sequence"/>
</dbReference>
<evidence type="ECO:0000256" key="3">
    <source>
        <dbReference type="ARBA" id="ARBA00022694"/>
    </source>
</evidence>
<dbReference type="EMBL" id="MU853588">
    <property type="protein sequence ID" value="KAK4143251.1"/>
    <property type="molecule type" value="Genomic_DNA"/>
</dbReference>
<feature type="region of interest" description="Disordered" evidence="8">
    <location>
        <begin position="1"/>
        <end position="99"/>
    </location>
</feature>
<feature type="region of interest" description="Disordered" evidence="8">
    <location>
        <begin position="265"/>
        <end position="405"/>
    </location>
</feature>
<gene>
    <name evidence="11" type="ORF">C8A04DRAFT_37612</name>
</gene>
<comment type="cofactor">
    <cofactor evidence="7">
        <name>a divalent metal cation</name>
        <dbReference type="ChEBI" id="CHEBI:60240"/>
    </cofactor>
    <text evidence="7">Binds 1 divalent metal cation per subunit.</text>
</comment>
<dbReference type="RefSeq" id="XP_062636622.1">
    <property type="nucleotide sequence ID" value="XM_062783944.1"/>
</dbReference>
<evidence type="ECO:0000256" key="5">
    <source>
        <dbReference type="ARBA" id="ARBA00023315"/>
    </source>
</evidence>
<comment type="function">
    <text evidence="7">Required for the formation of a threonylcarbamoyl group on adenosine at position 37 (t(6)A37) in mitochondrial tRNAs that read codons beginning with adenine. Probably involved in the transfer of the threonylcarbamoyl moiety of threonylcarbamoyl-AMP (TC-AMP) to the N6 group of A37. Involved in mitochondrial genome maintenance.</text>
</comment>
<feature type="region of interest" description="Disordered" evidence="8">
    <location>
        <begin position="835"/>
        <end position="867"/>
    </location>
</feature>
<feature type="compositionally biased region" description="Polar residues" evidence="8">
    <location>
        <begin position="34"/>
        <end position="43"/>
    </location>
</feature>
<dbReference type="HAMAP" id="MF_01445">
    <property type="entry name" value="TsaD"/>
    <property type="match status" value="1"/>
</dbReference>
<comment type="catalytic activity">
    <reaction evidence="6 7">
        <text>L-threonylcarbamoyladenylate + adenosine(37) in tRNA = N(6)-L-threonylcarbamoyladenosine(37) in tRNA + AMP + H(+)</text>
        <dbReference type="Rhea" id="RHEA:37059"/>
        <dbReference type="Rhea" id="RHEA-COMP:10162"/>
        <dbReference type="Rhea" id="RHEA-COMP:10163"/>
        <dbReference type="ChEBI" id="CHEBI:15378"/>
        <dbReference type="ChEBI" id="CHEBI:73682"/>
        <dbReference type="ChEBI" id="CHEBI:74411"/>
        <dbReference type="ChEBI" id="CHEBI:74418"/>
        <dbReference type="ChEBI" id="CHEBI:456215"/>
        <dbReference type="EC" id="2.3.1.234"/>
    </reaction>
</comment>
<dbReference type="InterPro" id="IPR017861">
    <property type="entry name" value="KAE1/TsaD"/>
</dbReference>
<dbReference type="GO" id="GO:0046872">
    <property type="term" value="F:metal ion binding"/>
    <property type="evidence" value="ECO:0007669"/>
    <property type="project" value="UniProtKB-KW"/>
</dbReference>
<evidence type="ECO:0000256" key="9">
    <source>
        <dbReference type="SAM" id="Phobius"/>
    </source>
</evidence>
<sequence>MSNPRSLTAGAGNHLSAATKDDWEDWEDDEVLTPMTTMGGSTPQPLPAKFEASSGEETLTIPGRKVSQRAPSSLGRQSMRGLRRLKSRNRQKAQNAQAGIKVVTDMSKFQQQQKNQHIAHQLRSATDTRTGKFVDVAALKALEGAPSDDSIGTFAWFRRKSTKGKRVQKLVTEVSPQADLSPASRPIVIGFAMPSDSDVVISPQTAVVETPVEFPRYFKPTKVTSPDQPVSAWSPDTEDGASPRIVDRGFVPAVPSIPSYYKTTEFSPVPESSHNAGFSTTKEKKGRRDTIATPVYDDDDDMATPITLFEEDGSPAVTQRKSLRIKGRPRAATNGSSRSQGWWDHVTSPFGPPTPQSPAVSHHTKVEENQKWWKDVDKKQSPLTSAAATSPLSPEAGPSNKLRAVPTIQPQTPTIVIQDMSTTQPSSSRAPPPAPLHPGMTQRSEKPRAMVVEEEEVRASSEMPPPYSPPSNSKAPPNARYRAVFPPGHPLNAAFPPSPGPVPPGLSHTMTSQGAIGLSDVPLTPAETQQSRAILPDRPLGSFIPGDHYIDVSGRGVRQKTERQRRRHEKEDVVAYKAGRMWHGRGCFPCCGSCFGRPGREGRKRRRWCLGICITILILTGVGVALGIILTRHTAVAVEEIPSRFLNLTNFPPMPTGISTVIGPDSDATTACVQPPTLWSCSLPKEQAESAAPFGADQPSFVLQIQFDNNSRQLWNVNGDRPRPTDPENRGNGEPLTNRTKQATATATTHARGEVPVTGFISLVRRLLLGPRESNLGFRSEPAPPSFQEMFFLGNTTDGVVSDDKAGEPTPFYISILHSVNASIGPNVLTRRATKNDHGNEPIQTNLTANRGGVNASDIAPPPALNSDGTGAPAVLLPFPTQQPVRLYDRGLPTERYSFYTYFNKTMYVKSVDVLLGDGMDSSPVPADENGGSLETEAKFLVTWLSVRYKVEIWTRWENTTRLVGTTSDSNTNNGNTNSKTPDQQPGTFPYPITITLDTHGGERGKKFAFVRGVDDRQRIIMNDARFVLNRMNTTGDLVNSSGEDFNPSLGGMDGGTGGCQCQYRNWVGVSRSCCLHYRQVSKASTNRSTRTKPLFTLAIETSCDDTCVAILEKRGDTAKLLFNEKITSDNREFGGVEPITTIKSHVANIGPLVNKAVLALPETSSTAFGIRYVDPVTKSVSYRRKPDFVSVTRGPGMSSPLSIGLSTAKGLAAAWQVPLLAVNHMQAHALTPRLVEALKNGEKASASASASETEPAKPAGKKPKKKPQQKPEFPFLSLLLSGGHTMLVLTRSAVSHSILAEAKGTTAIGDMLDKLARTILPEPTIKDSKNVMYGALLESFAFDLPDPSPSSDSNSDSNNPNSNTPTSNPTSNPPPEFTEAEYNYIYEPPAKRADEIAPYISPTYGWQLTPPLHETRAMKYNLSGLHGQAKNIMLQKFIVDVPERRELARETMRLAFHHVANRVVFALDRFAGGPQSQKRPQTKRPDVPRTLVVSGGVASNRFLMHVVAKVLASRGYGPDVVKVVRPPPQLCTDNAAMIAWTAMEMWEAGWRSELSVLAEKTWSIDRGGDDSESWSLELREDEKEGRQTKGMMAREGWYRVDGDQQRIEGDSSRG</sequence>
<protein>
    <recommendedName>
        <fullName evidence="1">N(6)-L-threonylcarbamoyladenine synthase</fullName>
        <ecNumber evidence="1">2.3.1.234</ecNumber>
    </recommendedName>
</protein>
<evidence type="ECO:0000259" key="10">
    <source>
        <dbReference type="Pfam" id="PF00814"/>
    </source>
</evidence>
<feature type="compositionally biased region" description="Basic residues" evidence="8">
    <location>
        <begin position="81"/>
        <end position="91"/>
    </location>
</feature>
<evidence type="ECO:0000256" key="4">
    <source>
        <dbReference type="ARBA" id="ARBA00022723"/>
    </source>
</evidence>
<evidence type="ECO:0000256" key="1">
    <source>
        <dbReference type="ARBA" id="ARBA00012156"/>
    </source>
</evidence>
<comment type="subunit">
    <text evidence="7">Homodimer.</text>
</comment>
<evidence type="ECO:0000313" key="12">
    <source>
        <dbReference type="Proteomes" id="UP001302676"/>
    </source>
</evidence>